<organism evidence="1 2">
    <name type="scientific">Linum tenue</name>
    <dbReference type="NCBI Taxonomy" id="586396"/>
    <lineage>
        <taxon>Eukaryota</taxon>
        <taxon>Viridiplantae</taxon>
        <taxon>Streptophyta</taxon>
        <taxon>Embryophyta</taxon>
        <taxon>Tracheophyta</taxon>
        <taxon>Spermatophyta</taxon>
        <taxon>Magnoliopsida</taxon>
        <taxon>eudicotyledons</taxon>
        <taxon>Gunneridae</taxon>
        <taxon>Pentapetalae</taxon>
        <taxon>rosids</taxon>
        <taxon>fabids</taxon>
        <taxon>Malpighiales</taxon>
        <taxon>Linaceae</taxon>
        <taxon>Linum</taxon>
    </lineage>
</organism>
<dbReference type="Proteomes" id="UP001154282">
    <property type="component" value="Unassembled WGS sequence"/>
</dbReference>
<evidence type="ECO:0000313" key="1">
    <source>
        <dbReference type="EMBL" id="CAI0457755.1"/>
    </source>
</evidence>
<proteinExistence type="predicted"/>
<accession>A0AAV0NGT6</accession>
<evidence type="ECO:0000313" key="2">
    <source>
        <dbReference type="Proteomes" id="UP001154282"/>
    </source>
</evidence>
<keyword evidence="2" id="KW-1185">Reference proteome</keyword>
<dbReference type="EMBL" id="CAMGYJ010000008">
    <property type="protein sequence ID" value="CAI0457755.1"/>
    <property type="molecule type" value="Genomic_DNA"/>
</dbReference>
<protein>
    <submittedName>
        <fullName evidence="1">Uncharacterized protein</fullName>
    </submittedName>
</protein>
<dbReference type="AlphaFoldDB" id="A0AAV0NGT6"/>
<comment type="caution">
    <text evidence="1">The sequence shown here is derived from an EMBL/GenBank/DDBJ whole genome shotgun (WGS) entry which is preliminary data.</text>
</comment>
<reference evidence="1" key="1">
    <citation type="submission" date="2022-08" db="EMBL/GenBank/DDBJ databases">
        <authorList>
            <person name="Gutierrez-Valencia J."/>
        </authorList>
    </citation>
    <scope>NUCLEOTIDE SEQUENCE</scope>
</reference>
<gene>
    <name evidence="1" type="ORF">LITE_LOCUS33256</name>
</gene>
<name>A0AAV0NGT6_9ROSI</name>
<sequence>MEIYRHWRNQTCNSPFGGCQGRDPLIGKLQLRIELNENDSKLIHGKIVQPFIPTREFQLINLLPHLRQLDIHPFLLLCEVIGDGEALAGLVGASVLLDQLLHGTGLRSPCFELLPAFGTVVAGEDDKASLDVAEYAELVDLLQQTRLPFLKQELFSKLGKKRIRQREGLKLLPFGAVNRALQRWKFLQVLVVRTNLNGK</sequence>